<accession>A0A343LEI6</accession>
<organism evidence="1 2">
    <name type="scientific">Leptospira phage LE4</name>
    <dbReference type="NCBI Taxonomy" id="2041383"/>
    <lineage>
        <taxon>Viruses</taxon>
        <taxon>Duplodnaviria</taxon>
        <taxon>Heunggongvirae</taxon>
        <taxon>Uroviricota</taxon>
        <taxon>Caudoviricetes</taxon>
        <taxon>Nylescharonvirus</taxon>
        <taxon>Nylescharonvirus LE4</taxon>
    </lineage>
</organism>
<dbReference type="Proteomes" id="UP000259796">
    <property type="component" value="Segment"/>
</dbReference>
<protein>
    <submittedName>
        <fullName evidence="1">Uncharacterized protein</fullName>
    </submittedName>
</protein>
<dbReference type="RefSeq" id="YP_009835477.1">
    <property type="nucleotide sequence ID" value="NC_048679.1"/>
</dbReference>
<evidence type="ECO:0000313" key="1">
    <source>
        <dbReference type="EMBL" id="ATN95096.1"/>
    </source>
</evidence>
<dbReference type="KEGG" id="vg:55605550"/>
<evidence type="ECO:0000313" key="2">
    <source>
        <dbReference type="Proteomes" id="UP000259796"/>
    </source>
</evidence>
<reference evidence="1 2" key="1">
    <citation type="journal article" date="2018" name="Sci. Rep.">
        <title>Characterization of LE3 and LE4, the only lytic phages known to infect the spirochete Leptospira.</title>
        <authorList>
            <person name="Schiettekatte O."/>
            <person name="Vincent A.T."/>
            <person name="Malosse C."/>
            <person name="Lechat P."/>
            <person name="Chamot-Rooke J."/>
            <person name="Veyrier F.J."/>
            <person name="Picardeau M."/>
            <person name="Bourhy P."/>
        </authorList>
    </citation>
    <scope>NUCLEOTIDE SEQUENCE [LARGE SCALE GENOMIC DNA]</scope>
</reference>
<proteinExistence type="predicted"/>
<keyword evidence="2" id="KW-1185">Reference proteome</keyword>
<name>A0A343LEI6_9CAUD</name>
<dbReference type="GeneID" id="55605550"/>
<dbReference type="EMBL" id="MF974397">
    <property type="protein sequence ID" value="ATN95096.1"/>
    <property type="molecule type" value="Genomic_DNA"/>
</dbReference>
<sequence>MNYHFCNVNFIRDGQVIRKESINASLNETDSDILFRVVQRLKKDMIELKYHSVQIDKVEL</sequence>